<accession>A0A8J3KZG5</accession>
<comment type="caution">
    <text evidence="1">The sequence shown here is derived from an EMBL/GenBank/DDBJ whole genome shotgun (WGS) entry which is preliminary data.</text>
</comment>
<evidence type="ECO:0000313" key="2">
    <source>
        <dbReference type="Proteomes" id="UP000630887"/>
    </source>
</evidence>
<organism evidence="1 2">
    <name type="scientific">Catellatospora coxensis</name>
    <dbReference type="NCBI Taxonomy" id="310354"/>
    <lineage>
        <taxon>Bacteria</taxon>
        <taxon>Bacillati</taxon>
        <taxon>Actinomycetota</taxon>
        <taxon>Actinomycetes</taxon>
        <taxon>Micromonosporales</taxon>
        <taxon>Micromonosporaceae</taxon>
        <taxon>Catellatospora</taxon>
    </lineage>
</organism>
<proteinExistence type="predicted"/>
<evidence type="ECO:0000313" key="1">
    <source>
        <dbReference type="EMBL" id="GIG03945.1"/>
    </source>
</evidence>
<dbReference type="RefSeq" id="WP_203688405.1">
    <property type="nucleotide sequence ID" value="NZ_BAAALC010000049.1"/>
</dbReference>
<dbReference type="EMBL" id="BONI01000004">
    <property type="protein sequence ID" value="GIG03945.1"/>
    <property type="molecule type" value="Genomic_DNA"/>
</dbReference>
<reference evidence="1 2" key="1">
    <citation type="submission" date="2021-01" db="EMBL/GenBank/DDBJ databases">
        <title>Whole genome shotgun sequence of Catellatospora coxensis NBRC 107359.</title>
        <authorList>
            <person name="Komaki H."/>
            <person name="Tamura T."/>
        </authorList>
    </citation>
    <scope>NUCLEOTIDE SEQUENCE [LARGE SCALE GENOMIC DNA]</scope>
    <source>
        <strain evidence="1 2">NBRC 107359</strain>
    </source>
</reference>
<dbReference type="AlphaFoldDB" id="A0A8J3KZG5"/>
<sequence>MVEDDADAVASSLQAWLAAVSFTDCDADQVTELLTEAVLAWGTAQEWRVYRRARSVVKLPPPYEDRHSWVDVGVARSGLPPIVVEIDQSERRRTLEKLAAEAAEGRVAVWLRWGTGPFAVPALPVRLATCPVSGRKDASGRRLFSAPVAVRPAPSHSGAALGEADQGDLFAADGPAAQV</sequence>
<keyword evidence="2" id="KW-1185">Reference proteome</keyword>
<name>A0A8J3KZG5_9ACTN</name>
<dbReference type="Proteomes" id="UP000630887">
    <property type="component" value="Unassembled WGS sequence"/>
</dbReference>
<protein>
    <submittedName>
        <fullName evidence="1">Uncharacterized protein</fullName>
    </submittedName>
</protein>
<gene>
    <name evidence="1" type="ORF">Cco03nite_06450</name>
</gene>